<evidence type="ECO:0000313" key="2">
    <source>
        <dbReference type="Proteomes" id="UP000055024"/>
    </source>
</evidence>
<protein>
    <submittedName>
        <fullName evidence="1">Uncharacterized protein</fullName>
    </submittedName>
</protein>
<dbReference type="AlphaFoldDB" id="A0A0V1GHT1"/>
<evidence type="ECO:0000313" key="1">
    <source>
        <dbReference type="EMBL" id="KRY97772.1"/>
    </source>
</evidence>
<accession>A0A0V1GHT1</accession>
<dbReference type="EMBL" id="JYDP01001800">
    <property type="protein sequence ID" value="KRY97772.1"/>
    <property type="molecule type" value="Genomic_DNA"/>
</dbReference>
<organism evidence="1 2">
    <name type="scientific">Trichinella zimbabwensis</name>
    <dbReference type="NCBI Taxonomy" id="268475"/>
    <lineage>
        <taxon>Eukaryota</taxon>
        <taxon>Metazoa</taxon>
        <taxon>Ecdysozoa</taxon>
        <taxon>Nematoda</taxon>
        <taxon>Enoplea</taxon>
        <taxon>Dorylaimia</taxon>
        <taxon>Trichinellida</taxon>
        <taxon>Trichinellidae</taxon>
        <taxon>Trichinella</taxon>
    </lineage>
</organism>
<sequence length="49" mass="5594">MPKMIILLKCKHLGSVSREFHVGCIPVTFCSTAFDRFLAKNAKHLTKKF</sequence>
<keyword evidence="2" id="KW-1185">Reference proteome</keyword>
<name>A0A0V1GHT1_9BILA</name>
<reference evidence="1 2" key="1">
    <citation type="submission" date="2015-01" db="EMBL/GenBank/DDBJ databases">
        <title>Evolution of Trichinella species and genotypes.</title>
        <authorList>
            <person name="Korhonen P.K."/>
            <person name="Edoardo P."/>
            <person name="Giuseppe L.R."/>
            <person name="Gasser R.B."/>
        </authorList>
    </citation>
    <scope>NUCLEOTIDE SEQUENCE [LARGE SCALE GENOMIC DNA]</scope>
    <source>
        <strain evidence="1">ISS1029</strain>
    </source>
</reference>
<comment type="caution">
    <text evidence="1">The sequence shown here is derived from an EMBL/GenBank/DDBJ whole genome shotgun (WGS) entry which is preliminary data.</text>
</comment>
<proteinExistence type="predicted"/>
<gene>
    <name evidence="1" type="ORF">T11_6289</name>
</gene>
<dbReference type="Proteomes" id="UP000055024">
    <property type="component" value="Unassembled WGS sequence"/>
</dbReference>